<dbReference type="RefSeq" id="XP_013328008.1">
    <property type="nucleotide sequence ID" value="XM_013472554.1"/>
</dbReference>
<evidence type="ECO:0000313" key="1">
    <source>
        <dbReference type="EMBL" id="KKA21396.1"/>
    </source>
</evidence>
<dbReference type="PANTHER" id="PTHR38115">
    <property type="entry name" value="LIPOCALIN-LIKE DOMAIN-CONTAINING PROTEIN"/>
    <property type="match status" value="1"/>
</dbReference>
<dbReference type="EMBL" id="LASV01000186">
    <property type="protein sequence ID" value="KKA21396.1"/>
    <property type="molecule type" value="Genomic_DNA"/>
</dbReference>
<gene>
    <name evidence="1" type="ORF">T310_4577</name>
</gene>
<comment type="caution">
    <text evidence="1">The sequence shown here is derived from an EMBL/GenBank/DDBJ whole genome shotgun (WGS) entry which is preliminary data.</text>
</comment>
<accession>A0A0F4YU64</accession>
<dbReference type="InterPro" id="IPR053037">
    <property type="entry name" value="Pericyclase_pydY-like"/>
</dbReference>
<protein>
    <submittedName>
        <fullName evidence="1">Uncharacterized protein</fullName>
    </submittedName>
</protein>
<dbReference type="OrthoDB" id="425354at2759"/>
<proteinExistence type="predicted"/>
<dbReference type="GeneID" id="25316925"/>
<organism evidence="1 2">
    <name type="scientific">Rasamsonia emersonii (strain ATCC 16479 / CBS 393.64 / IMI 116815)</name>
    <dbReference type="NCBI Taxonomy" id="1408163"/>
    <lineage>
        <taxon>Eukaryota</taxon>
        <taxon>Fungi</taxon>
        <taxon>Dikarya</taxon>
        <taxon>Ascomycota</taxon>
        <taxon>Pezizomycotina</taxon>
        <taxon>Eurotiomycetes</taxon>
        <taxon>Eurotiomycetidae</taxon>
        <taxon>Eurotiales</taxon>
        <taxon>Trichocomaceae</taxon>
        <taxon>Rasamsonia</taxon>
    </lineage>
</organism>
<keyword evidence="2" id="KW-1185">Reference proteome</keyword>
<dbReference type="AlphaFoldDB" id="A0A0F4YU64"/>
<evidence type="ECO:0000313" key="2">
    <source>
        <dbReference type="Proteomes" id="UP000053958"/>
    </source>
</evidence>
<reference evidence="1 2" key="1">
    <citation type="submission" date="2015-04" db="EMBL/GenBank/DDBJ databases">
        <authorList>
            <person name="Heijne W.H."/>
            <person name="Fedorova N.D."/>
            <person name="Nierman W.C."/>
            <person name="Vollebregt A.W."/>
            <person name="Zhao Z."/>
            <person name="Wu L."/>
            <person name="Kumar M."/>
            <person name="Stam H."/>
            <person name="van den Berg M.A."/>
            <person name="Pel H.J."/>
        </authorList>
    </citation>
    <scope>NUCLEOTIDE SEQUENCE [LARGE SCALE GENOMIC DNA]</scope>
    <source>
        <strain evidence="1 2">CBS 393.64</strain>
    </source>
</reference>
<dbReference type="Proteomes" id="UP000053958">
    <property type="component" value="Unassembled WGS sequence"/>
</dbReference>
<name>A0A0F4YU64_RASE3</name>
<dbReference type="PANTHER" id="PTHR38115:SF1">
    <property type="entry name" value="LIPOCALIN-LIKE DOMAIN-CONTAINING PROTEIN"/>
    <property type="match status" value="1"/>
</dbReference>
<sequence length="227" mass="25386">MAAPADVTIQNLSGVFSMDKANSTDPDAILQLQGISWIVRKAIQYATVTLHVTQYTETDPETSKPVVKIDISQVTTGGLSGTTEKRVMNWTEREHKDHIFGTVVGKSRFFRGSKGADGKVRPNVDVQTNVQDEKVRRFLRGEILADGTEVEGFLVEEPTGDDLGEGEGLWLQSFVRNVDSGWTAEQIWGFEIVNGERRYTRRIAVADKNGNYQLGRMVYSFQGRKEQ</sequence>